<keyword evidence="4" id="KW-0597">Phosphoprotein</keyword>
<dbReference type="SUPFAM" id="SSF55874">
    <property type="entry name" value="ATPase domain of HSP90 chaperone/DNA topoisomerase II/histidine kinase"/>
    <property type="match status" value="1"/>
</dbReference>
<dbReference type="Proteomes" id="UP000184395">
    <property type="component" value="Unassembled WGS sequence"/>
</dbReference>
<evidence type="ECO:0000256" key="8">
    <source>
        <dbReference type="ARBA" id="ARBA00022989"/>
    </source>
</evidence>
<dbReference type="PANTHER" id="PTHR45436:SF1">
    <property type="entry name" value="SENSOR PROTEIN QSEC"/>
    <property type="match status" value="1"/>
</dbReference>
<dbReference type="PRINTS" id="PR00344">
    <property type="entry name" value="BCTRLSENSOR"/>
</dbReference>
<evidence type="ECO:0000256" key="4">
    <source>
        <dbReference type="ARBA" id="ARBA00022553"/>
    </source>
</evidence>
<dbReference type="InterPro" id="IPR003661">
    <property type="entry name" value="HisK_dim/P_dom"/>
</dbReference>
<dbReference type="PROSITE" id="PS50885">
    <property type="entry name" value="HAMP"/>
    <property type="match status" value="1"/>
</dbReference>
<dbReference type="InterPro" id="IPR013727">
    <property type="entry name" value="2CSK_N"/>
</dbReference>
<dbReference type="InterPro" id="IPR036890">
    <property type="entry name" value="HATPase_C_sf"/>
</dbReference>
<comment type="subcellular location">
    <subcellularLocation>
        <location evidence="2">Membrane</location>
    </subcellularLocation>
</comment>
<dbReference type="InterPro" id="IPR003660">
    <property type="entry name" value="HAMP_dom"/>
</dbReference>
<sequence>MTRPNLRVRVALWLLLPLLLLLAFDAWLTYQRAMNAAHAAFDRTLEFSLRSIRDGIRLRDGRIEVDLPYLALEMFESNGGGNIYYQIREEGGAVVTGYPDLPDAKKAPAEPYSVRFYDGVFRGRPLRIAMLRLPVHDVPSAQTRVVLVRVGETIEQRQALAREILTGSLQQEFLLVVLALGIVWLGVARGLRPLNRLSAKVAARAEDDPTPLDTVGLPSEVAPLVDSINQYIGRTQLMQLSRRRFFNDAAHQLKTPLAVIQAESELALRDSDGVGAGVGVGSASCGEDNPSGNRRQGVHLRRLNRAVQQAVRIVQQLLSLSRLDADSGYTVKHAAVPLHKVARSVTLDWSPVARSRGIDLGFEQDERIEVMGQTDLLAELVGNLIDNAIRYSGDGAVITVRVASENGQPLLQVIDNGPGIPVGERDAVFERFYRSEATQTVEGSGLGLSIVREIARVHGALIALSDAPGGGLVVSVLFPALEPA</sequence>
<dbReference type="SMART" id="SM00387">
    <property type="entry name" value="HATPase_c"/>
    <property type="match status" value="1"/>
</dbReference>
<dbReference type="SMART" id="SM00388">
    <property type="entry name" value="HisKA"/>
    <property type="match status" value="1"/>
</dbReference>
<keyword evidence="8" id="KW-1133">Transmembrane helix</keyword>
<organism evidence="13 14">
    <name type="scientific">Paraburkholderia terricola</name>
    <dbReference type="NCBI Taxonomy" id="169427"/>
    <lineage>
        <taxon>Bacteria</taxon>
        <taxon>Pseudomonadati</taxon>
        <taxon>Pseudomonadota</taxon>
        <taxon>Betaproteobacteria</taxon>
        <taxon>Burkholderiales</taxon>
        <taxon>Burkholderiaceae</taxon>
        <taxon>Paraburkholderia</taxon>
    </lineage>
</organism>
<dbReference type="EMBL" id="FRAB01000051">
    <property type="protein sequence ID" value="SHK99634.1"/>
    <property type="molecule type" value="Genomic_DNA"/>
</dbReference>
<dbReference type="InterPro" id="IPR003594">
    <property type="entry name" value="HATPase_dom"/>
</dbReference>
<evidence type="ECO:0000256" key="1">
    <source>
        <dbReference type="ARBA" id="ARBA00000085"/>
    </source>
</evidence>
<protein>
    <recommendedName>
        <fullName evidence="3">histidine kinase</fullName>
        <ecNumber evidence="3">2.7.13.3</ecNumber>
    </recommendedName>
</protein>
<accession>A0A1M6X144</accession>
<evidence type="ECO:0000256" key="2">
    <source>
        <dbReference type="ARBA" id="ARBA00004370"/>
    </source>
</evidence>
<feature type="domain" description="HAMP" evidence="12">
    <location>
        <begin position="188"/>
        <end position="240"/>
    </location>
</feature>
<dbReference type="PROSITE" id="PS50109">
    <property type="entry name" value="HIS_KIN"/>
    <property type="match status" value="1"/>
</dbReference>
<dbReference type="PANTHER" id="PTHR45436">
    <property type="entry name" value="SENSOR HISTIDINE KINASE YKOH"/>
    <property type="match status" value="1"/>
</dbReference>
<dbReference type="OrthoDB" id="8554694at2"/>
<evidence type="ECO:0000259" key="11">
    <source>
        <dbReference type="PROSITE" id="PS50109"/>
    </source>
</evidence>
<dbReference type="RefSeq" id="WP_073432117.1">
    <property type="nucleotide sequence ID" value="NZ_CADFGY010000047.1"/>
</dbReference>
<keyword evidence="10" id="KW-0472">Membrane</keyword>
<evidence type="ECO:0000256" key="7">
    <source>
        <dbReference type="ARBA" id="ARBA00022777"/>
    </source>
</evidence>
<evidence type="ECO:0000259" key="12">
    <source>
        <dbReference type="PROSITE" id="PS50885"/>
    </source>
</evidence>
<dbReference type="InterPro" id="IPR036097">
    <property type="entry name" value="HisK_dim/P_sf"/>
</dbReference>
<gene>
    <name evidence="13" type="ORF">SAMN05192548_105133</name>
</gene>
<keyword evidence="6" id="KW-0812">Transmembrane</keyword>
<keyword evidence="7 13" id="KW-0418">Kinase</keyword>
<dbReference type="Pfam" id="PF00512">
    <property type="entry name" value="HisKA"/>
    <property type="match status" value="1"/>
</dbReference>
<reference evidence="13 14" key="1">
    <citation type="submission" date="2016-11" db="EMBL/GenBank/DDBJ databases">
        <authorList>
            <person name="Jaros S."/>
            <person name="Januszkiewicz K."/>
            <person name="Wedrychowicz H."/>
        </authorList>
    </citation>
    <scope>NUCLEOTIDE SEQUENCE [LARGE SCALE GENOMIC DNA]</scope>
    <source>
        <strain evidence="13 14">LMG 20594</strain>
    </source>
</reference>
<evidence type="ECO:0000256" key="3">
    <source>
        <dbReference type="ARBA" id="ARBA00012438"/>
    </source>
</evidence>
<name>A0A1M6X144_9BURK</name>
<dbReference type="Pfam" id="PF02518">
    <property type="entry name" value="HATPase_c"/>
    <property type="match status" value="1"/>
</dbReference>
<comment type="catalytic activity">
    <reaction evidence="1">
        <text>ATP + protein L-histidine = ADP + protein N-phospho-L-histidine.</text>
        <dbReference type="EC" id="2.7.13.3"/>
    </reaction>
</comment>
<dbReference type="Pfam" id="PF08521">
    <property type="entry name" value="2CSK_N"/>
    <property type="match status" value="1"/>
</dbReference>
<evidence type="ECO:0000313" key="14">
    <source>
        <dbReference type="Proteomes" id="UP000184395"/>
    </source>
</evidence>
<evidence type="ECO:0000313" key="13">
    <source>
        <dbReference type="EMBL" id="SHK99634.1"/>
    </source>
</evidence>
<evidence type="ECO:0000256" key="10">
    <source>
        <dbReference type="ARBA" id="ARBA00023136"/>
    </source>
</evidence>
<dbReference type="SUPFAM" id="SSF47384">
    <property type="entry name" value="Homodimeric domain of signal transducing histidine kinase"/>
    <property type="match status" value="1"/>
</dbReference>
<dbReference type="EC" id="2.7.13.3" evidence="3"/>
<dbReference type="Gene3D" id="3.30.565.10">
    <property type="entry name" value="Histidine kinase-like ATPase, C-terminal domain"/>
    <property type="match status" value="1"/>
</dbReference>
<dbReference type="Gene3D" id="1.10.287.130">
    <property type="match status" value="1"/>
</dbReference>
<dbReference type="InterPro" id="IPR005467">
    <property type="entry name" value="His_kinase_dom"/>
</dbReference>
<proteinExistence type="predicted"/>
<keyword evidence="5" id="KW-0808">Transferase</keyword>
<evidence type="ECO:0000256" key="6">
    <source>
        <dbReference type="ARBA" id="ARBA00022692"/>
    </source>
</evidence>
<evidence type="ECO:0000256" key="5">
    <source>
        <dbReference type="ARBA" id="ARBA00022679"/>
    </source>
</evidence>
<dbReference type="GO" id="GO:0005886">
    <property type="term" value="C:plasma membrane"/>
    <property type="evidence" value="ECO:0007669"/>
    <property type="project" value="TreeGrafter"/>
</dbReference>
<dbReference type="CDD" id="cd00082">
    <property type="entry name" value="HisKA"/>
    <property type="match status" value="1"/>
</dbReference>
<dbReference type="STRING" id="169427.SAMN05192548_105133"/>
<keyword evidence="9" id="KW-0902">Two-component regulatory system</keyword>
<feature type="domain" description="Histidine kinase" evidence="11">
    <location>
        <begin position="248"/>
        <end position="482"/>
    </location>
</feature>
<dbReference type="InterPro" id="IPR004358">
    <property type="entry name" value="Sig_transdc_His_kin-like_C"/>
</dbReference>
<dbReference type="AlphaFoldDB" id="A0A1M6X144"/>
<dbReference type="GO" id="GO:0000155">
    <property type="term" value="F:phosphorelay sensor kinase activity"/>
    <property type="evidence" value="ECO:0007669"/>
    <property type="project" value="InterPro"/>
</dbReference>
<dbReference type="InterPro" id="IPR050428">
    <property type="entry name" value="TCS_sensor_his_kinase"/>
</dbReference>
<evidence type="ECO:0000256" key="9">
    <source>
        <dbReference type="ARBA" id="ARBA00023012"/>
    </source>
</evidence>